<evidence type="ECO:0000256" key="1">
    <source>
        <dbReference type="ARBA" id="ARBA00001954"/>
    </source>
</evidence>
<evidence type="ECO:0000256" key="7">
    <source>
        <dbReference type="ARBA" id="ARBA00023004"/>
    </source>
</evidence>
<evidence type="ECO:0000259" key="14">
    <source>
        <dbReference type="PROSITE" id="PS51184"/>
    </source>
</evidence>
<keyword evidence="5" id="KW-0223">Dioxygenase</keyword>
<dbReference type="GO" id="GO:0051864">
    <property type="term" value="F:histone H3K36 demethylase activity"/>
    <property type="evidence" value="ECO:0007669"/>
    <property type="project" value="TreeGrafter"/>
</dbReference>
<keyword evidence="6" id="KW-0560">Oxidoreductase</keyword>
<comment type="cofactor">
    <cofactor evidence="1">
        <name>Fe(2+)</name>
        <dbReference type="ChEBI" id="CHEBI:29033"/>
    </cofactor>
</comment>
<evidence type="ECO:0000313" key="15">
    <source>
        <dbReference type="EMBL" id="KAI6651476.1"/>
    </source>
</evidence>
<keyword evidence="10" id="KW-0804">Transcription</keyword>
<name>A0AAV7JSU8_9METZ</name>
<keyword evidence="3" id="KW-0479">Metal-binding</keyword>
<dbReference type="EMBL" id="JAKMXF010000303">
    <property type="protein sequence ID" value="KAI6651476.1"/>
    <property type="molecule type" value="Genomic_DNA"/>
</dbReference>
<accession>A0AAV7JSU8</accession>
<evidence type="ECO:0000256" key="10">
    <source>
        <dbReference type="ARBA" id="ARBA00023163"/>
    </source>
</evidence>
<keyword evidence="4" id="KW-0156">Chromatin regulator</keyword>
<keyword evidence="8" id="KW-0805">Transcription regulation</keyword>
<organism evidence="15 16">
    <name type="scientific">Oopsacas minuta</name>
    <dbReference type="NCBI Taxonomy" id="111878"/>
    <lineage>
        <taxon>Eukaryota</taxon>
        <taxon>Metazoa</taxon>
        <taxon>Porifera</taxon>
        <taxon>Hexactinellida</taxon>
        <taxon>Hexasterophora</taxon>
        <taxon>Lyssacinosida</taxon>
        <taxon>Leucopsacidae</taxon>
        <taxon>Oopsacas</taxon>
    </lineage>
</organism>
<reference evidence="15 16" key="1">
    <citation type="journal article" date="2023" name="BMC Biol.">
        <title>The compact genome of the sponge Oopsacas minuta (Hexactinellida) is lacking key metazoan core genes.</title>
        <authorList>
            <person name="Santini S."/>
            <person name="Schenkelaars Q."/>
            <person name="Jourda C."/>
            <person name="Duchesne M."/>
            <person name="Belahbib H."/>
            <person name="Rocher C."/>
            <person name="Selva M."/>
            <person name="Riesgo A."/>
            <person name="Vervoort M."/>
            <person name="Leys S.P."/>
            <person name="Kodjabachian L."/>
            <person name="Le Bivic A."/>
            <person name="Borchiellini C."/>
            <person name="Claverie J.M."/>
            <person name="Renard E."/>
        </authorList>
    </citation>
    <scope>NUCLEOTIDE SEQUENCE [LARGE SCALE GENOMIC DNA]</scope>
    <source>
        <strain evidence="15">SPO-2</strain>
    </source>
</reference>
<evidence type="ECO:0000256" key="6">
    <source>
        <dbReference type="ARBA" id="ARBA00023002"/>
    </source>
</evidence>
<dbReference type="AlphaFoldDB" id="A0AAV7JSU8"/>
<dbReference type="SMART" id="SM00558">
    <property type="entry name" value="JmjC"/>
    <property type="match status" value="1"/>
</dbReference>
<dbReference type="PANTHER" id="PTHR12461:SF106">
    <property type="entry name" value="BIFUNCTIONAL PEPTIDASE AND ARGINYL-HYDROXYLASE JMJD5"/>
    <property type="match status" value="1"/>
</dbReference>
<evidence type="ECO:0000256" key="12">
    <source>
        <dbReference type="ARBA" id="ARBA00023306"/>
    </source>
</evidence>
<evidence type="ECO:0000256" key="8">
    <source>
        <dbReference type="ARBA" id="ARBA00023015"/>
    </source>
</evidence>
<evidence type="ECO:0000256" key="9">
    <source>
        <dbReference type="ARBA" id="ARBA00023108"/>
    </source>
</evidence>
<keyword evidence="9" id="KW-0090">Biological rhythms</keyword>
<evidence type="ECO:0000313" key="16">
    <source>
        <dbReference type="Proteomes" id="UP001165289"/>
    </source>
</evidence>
<evidence type="ECO:0000256" key="4">
    <source>
        <dbReference type="ARBA" id="ARBA00022853"/>
    </source>
</evidence>
<keyword evidence="7" id="KW-0408">Iron</keyword>
<dbReference type="Pfam" id="PF13621">
    <property type="entry name" value="Cupin_8"/>
    <property type="match status" value="1"/>
</dbReference>
<dbReference type="PANTHER" id="PTHR12461">
    <property type="entry name" value="HYPOXIA-INDUCIBLE FACTOR 1 ALPHA INHIBITOR-RELATED"/>
    <property type="match status" value="1"/>
</dbReference>
<evidence type="ECO:0000256" key="11">
    <source>
        <dbReference type="ARBA" id="ARBA00023242"/>
    </source>
</evidence>
<dbReference type="PROSITE" id="PS51184">
    <property type="entry name" value="JMJC"/>
    <property type="match status" value="1"/>
</dbReference>
<comment type="caution">
    <text evidence="15">The sequence shown here is derived from an EMBL/GenBank/DDBJ whole genome shotgun (WGS) entry which is preliminary data.</text>
</comment>
<evidence type="ECO:0000256" key="3">
    <source>
        <dbReference type="ARBA" id="ARBA00022723"/>
    </source>
</evidence>
<dbReference type="FunFam" id="2.60.120.650:FF:000061">
    <property type="entry name" value="Glucosamine 6-phosphate N-acetyltransferase"/>
    <property type="match status" value="1"/>
</dbReference>
<dbReference type="InterPro" id="IPR056520">
    <property type="entry name" value="ARM_KDM8_N"/>
</dbReference>
<evidence type="ECO:0000256" key="13">
    <source>
        <dbReference type="ARBA" id="ARBA00049800"/>
    </source>
</evidence>
<dbReference type="Proteomes" id="UP001165289">
    <property type="component" value="Unassembled WGS sequence"/>
</dbReference>
<dbReference type="Gene3D" id="2.60.120.650">
    <property type="entry name" value="Cupin"/>
    <property type="match status" value="1"/>
</dbReference>
<evidence type="ECO:0000256" key="5">
    <source>
        <dbReference type="ARBA" id="ARBA00022964"/>
    </source>
</evidence>
<feature type="domain" description="JmjC" evidence="14">
    <location>
        <begin position="279"/>
        <end position="426"/>
    </location>
</feature>
<dbReference type="GO" id="GO:0048511">
    <property type="term" value="P:rhythmic process"/>
    <property type="evidence" value="ECO:0007669"/>
    <property type="project" value="UniProtKB-KW"/>
</dbReference>
<keyword evidence="16" id="KW-1185">Reference proteome</keyword>
<protein>
    <recommendedName>
        <fullName evidence="13">JmjC domain-containing protein 5</fullName>
    </recommendedName>
</protein>
<gene>
    <name evidence="15" type="ORF">LOD99_5084</name>
</gene>
<dbReference type="Pfam" id="PF24472">
    <property type="entry name" value="ARM_KDM8_N"/>
    <property type="match status" value="1"/>
</dbReference>
<dbReference type="GO" id="GO:0046872">
    <property type="term" value="F:metal ion binding"/>
    <property type="evidence" value="ECO:0007669"/>
    <property type="project" value="UniProtKB-KW"/>
</dbReference>
<keyword evidence="11" id="KW-0539">Nucleus</keyword>
<dbReference type="GO" id="GO:0005634">
    <property type="term" value="C:nucleus"/>
    <property type="evidence" value="ECO:0007669"/>
    <property type="project" value="UniProtKB-SubCell"/>
</dbReference>
<comment type="subcellular location">
    <subcellularLocation>
        <location evidence="2">Nucleus</location>
    </subcellularLocation>
</comment>
<dbReference type="SUPFAM" id="SSF51197">
    <property type="entry name" value="Clavaminate synthase-like"/>
    <property type="match status" value="1"/>
</dbReference>
<dbReference type="InterPro" id="IPR041667">
    <property type="entry name" value="Cupin_8"/>
</dbReference>
<evidence type="ECO:0000256" key="2">
    <source>
        <dbReference type="ARBA" id="ARBA00004123"/>
    </source>
</evidence>
<sequence length="426" mass="49269">MAEVSSVTTDIFDLLQVYNDFVVENNELGGQVCPKEFQSLMVMRDELFPAVRDNSDALTVICSLRECVSSILRGKQEEGYSTGRVQMLVDLCWEKLHTGVWSDVGKEWRMLYGISCLMLACMQLVHNMDNIVIAVKLCDKALMMGHPVISEIIHSLADKLTDILYVRYSPKLHNSYIHRVLEPHNIDCPIKLCSDVSLQAFQTQIFGIEPVVIFGMMSDWPSMSIRKWDLQYLYRVAGCRTVPIEIGSKYTDSDWRQELMLLSDFIDKYVTSDNPPSTAYLAQHTLFDQIPLLKRDIYIPDYCAVNDSDREEGQEIRIHSWFGPEGTVSPLHYDPPHNLLCQVMGSKYIRLYSPDYTDCLYPHDDKLLQNTSRVDIEIPDDKLYPKFKEAIFIETILKPGQMLYIPPKWWHFVKSLEVSFSVSFWW</sequence>
<keyword evidence="12" id="KW-0131">Cell cycle</keyword>
<proteinExistence type="predicted"/>
<dbReference type="InterPro" id="IPR003347">
    <property type="entry name" value="JmjC_dom"/>
</dbReference>